<keyword evidence="3" id="KW-1185">Reference proteome</keyword>
<proteinExistence type="predicted"/>
<evidence type="ECO:0000256" key="1">
    <source>
        <dbReference type="SAM" id="MobiDB-lite"/>
    </source>
</evidence>
<sequence>MFALLAVIPVSLTGCVCQEPRALALGFHDAKGKPKPKQNCPPKSNAQPQQPKKKMRGEGGQQITSRTLRDGVKVGQYTYRLDVENPAPGKRPGSLHVQLGGKGSKHYEYDEDKRKFIGRDGEELPAKVQDAIDKDPKTQAQIQYALKSLLGGG</sequence>
<dbReference type="RefSeq" id="WP_377849994.1">
    <property type="nucleotide sequence ID" value="NZ_JBHLZU010000002.1"/>
</dbReference>
<accession>A0ABV5ZPQ6</accession>
<evidence type="ECO:0008006" key="4">
    <source>
        <dbReference type="Google" id="ProtNLM"/>
    </source>
</evidence>
<reference evidence="2 3" key="1">
    <citation type="submission" date="2024-09" db="EMBL/GenBank/DDBJ databases">
        <authorList>
            <person name="Sun Q."/>
            <person name="Mori K."/>
        </authorList>
    </citation>
    <scope>NUCLEOTIDE SEQUENCE [LARGE SCALE GENOMIC DNA]</scope>
    <source>
        <strain evidence="2 3">TBRC 7907</strain>
    </source>
</reference>
<feature type="region of interest" description="Disordered" evidence="1">
    <location>
        <begin position="28"/>
        <end position="67"/>
    </location>
</feature>
<comment type="caution">
    <text evidence="2">The sequence shown here is derived from an EMBL/GenBank/DDBJ whole genome shotgun (WGS) entry which is preliminary data.</text>
</comment>
<gene>
    <name evidence="2" type="ORF">ACFFQA_02945</name>
</gene>
<evidence type="ECO:0000313" key="2">
    <source>
        <dbReference type="EMBL" id="MFB9902889.1"/>
    </source>
</evidence>
<feature type="region of interest" description="Disordered" evidence="1">
    <location>
        <begin position="83"/>
        <end position="106"/>
    </location>
</feature>
<protein>
    <recommendedName>
        <fullName evidence="4">Lipoprotein</fullName>
    </recommendedName>
</protein>
<organism evidence="2 3">
    <name type="scientific">Allokutzneria oryzae</name>
    <dbReference type="NCBI Taxonomy" id="1378989"/>
    <lineage>
        <taxon>Bacteria</taxon>
        <taxon>Bacillati</taxon>
        <taxon>Actinomycetota</taxon>
        <taxon>Actinomycetes</taxon>
        <taxon>Pseudonocardiales</taxon>
        <taxon>Pseudonocardiaceae</taxon>
        <taxon>Allokutzneria</taxon>
    </lineage>
</organism>
<feature type="compositionally biased region" description="Polar residues" evidence="1">
    <location>
        <begin position="41"/>
        <end position="50"/>
    </location>
</feature>
<dbReference type="Proteomes" id="UP001589693">
    <property type="component" value="Unassembled WGS sequence"/>
</dbReference>
<evidence type="ECO:0000313" key="3">
    <source>
        <dbReference type="Proteomes" id="UP001589693"/>
    </source>
</evidence>
<dbReference type="EMBL" id="JBHLZU010000002">
    <property type="protein sequence ID" value="MFB9902889.1"/>
    <property type="molecule type" value="Genomic_DNA"/>
</dbReference>
<name>A0ABV5ZPQ6_9PSEU</name>